<dbReference type="Pfam" id="PF00733">
    <property type="entry name" value="Asn_synthase"/>
    <property type="match status" value="1"/>
</dbReference>
<gene>
    <name evidence="12" type="primary">asnB</name>
    <name evidence="12" type="ORF">GPY61_24280</name>
</gene>
<comment type="catalytic activity">
    <reaction evidence="7">
        <text>L-aspartate + L-glutamine + ATP + H2O = L-asparagine + L-glutamate + AMP + diphosphate + H(+)</text>
        <dbReference type="Rhea" id="RHEA:12228"/>
        <dbReference type="ChEBI" id="CHEBI:15377"/>
        <dbReference type="ChEBI" id="CHEBI:15378"/>
        <dbReference type="ChEBI" id="CHEBI:29985"/>
        <dbReference type="ChEBI" id="CHEBI:29991"/>
        <dbReference type="ChEBI" id="CHEBI:30616"/>
        <dbReference type="ChEBI" id="CHEBI:33019"/>
        <dbReference type="ChEBI" id="CHEBI:58048"/>
        <dbReference type="ChEBI" id="CHEBI:58359"/>
        <dbReference type="ChEBI" id="CHEBI:456215"/>
        <dbReference type="EC" id="6.3.5.4"/>
    </reaction>
</comment>
<dbReference type="EC" id="6.3.5.4" evidence="3"/>
<keyword evidence="13" id="KW-1185">Reference proteome</keyword>
<dbReference type="SUPFAM" id="SSF52402">
    <property type="entry name" value="Adenine nucleotide alpha hydrolases-like"/>
    <property type="match status" value="1"/>
</dbReference>
<evidence type="ECO:0000256" key="4">
    <source>
        <dbReference type="ARBA" id="ARBA00022741"/>
    </source>
</evidence>
<dbReference type="CDD" id="cd00712">
    <property type="entry name" value="AsnB"/>
    <property type="match status" value="1"/>
</dbReference>
<keyword evidence="5 9" id="KW-0067">ATP-binding</keyword>
<dbReference type="InterPro" id="IPR017932">
    <property type="entry name" value="GATase_2_dom"/>
</dbReference>
<evidence type="ECO:0000256" key="3">
    <source>
        <dbReference type="ARBA" id="ARBA00012737"/>
    </source>
</evidence>
<comment type="caution">
    <text evidence="12">The sequence shown here is derived from an EMBL/GenBank/DDBJ whole genome shotgun (WGS) entry which is preliminary data.</text>
</comment>
<dbReference type="Gene3D" id="3.60.20.10">
    <property type="entry name" value="Glutamine Phosphoribosylpyrophosphate, subunit 1, domain 1"/>
    <property type="match status" value="1"/>
</dbReference>
<dbReference type="Proteomes" id="UP000443353">
    <property type="component" value="Unassembled WGS sequence"/>
</dbReference>
<keyword evidence="12" id="KW-0436">Ligase</keyword>
<evidence type="ECO:0000313" key="13">
    <source>
        <dbReference type="Proteomes" id="UP000443353"/>
    </source>
</evidence>
<feature type="binding site" evidence="9">
    <location>
        <position position="308"/>
    </location>
    <ligand>
        <name>ATP</name>
        <dbReference type="ChEBI" id="CHEBI:30616"/>
    </ligand>
</feature>
<dbReference type="CDD" id="cd01991">
    <property type="entry name" value="Asn_synthase_B_C"/>
    <property type="match status" value="1"/>
</dbReference>
<dbReference type="Pfam" id="PF13522">
    <property type="entry name" value="GATase_6"/>
    <property type="match status" value="1"/>
</dbReference>
<dbReference type="NCBIfam" id="TIGR01536">
    <property type="entry name" value="asn_synth_AEB"/>
    <property type="match status" value="1"/>
</dbReference>
<dbReference type="SUPFAM" id="SSF56235">
    <property type="entry name" value="N-terminal nucleophile aminohydrolases (Ntn hydrolases)"/>
    <property type="match status" value="1"/>
</dbReference>
<dbReference type="AlphaFoldDB" id="A0A7X3G5G5"/>
<keyword evidence="8" id="KW-0061">Asparagine biosynthesis</keyword>
<keyword evidence="6 8" id="KW-0315">Glutamine amidotransferase</keyword>
<dbReference type="InterPro" id="IPR014729">
    <property type="entry name" value="Rossmann-like_a/b/a_fold"/>
</dbReference>
<evidence type="ECO:0000313" key="12">
    <source>
        <dbReference type="EMBL" id="MVW63042.1"/>
    </source>
</evidence>
<evidence type="ECO:0000256" key="10">
    <source>
        <dbReference type="PIRSR" id="PIRSR001589-3"/>
    </source>
</evidence>
<evidence type="ECO:0000256" key="7">
    <source>
        <dbReference type="ARBA" id="ARBA00048741"/>
    </source>
</evidence>
<comment type="pathway">
    <text evidence="1">Amino-acid biosynthesis; L-asparagine biosynthesis; L-asparagine from L-aspartate (L-Gln route): step 1/1.</text>
</comment>
<feature type="site" description="Important for beta-aspartyl-AMP intermediate formation" evidence="10">
    <location>
        <position position="383"/>
    </location>
</feature>
<dbReference type="GO" id="GO:0005829">
    <property type="term" value="C:cytosol"/>
    <property type="evidence" value="ECO:0007669"/>
    <property type="project" value="TreeGrafter"/>
</dbReference>
<evidence type="ECO:0000256" key="6">
    <source>
        <dbReference type="ARBA" id="ARBA00022962"/>
    </source>
</evidence>
<proteinExistence type="inferred from homology"/>
<dbReference type="EMBL" id="WSES01000008">
    <property type="protein sequence ID" value="MVW63042.1"/>
    <property type="molecule type" value="Genomic_DNA"/>
</dbReference>
<evidence type="ECO:0000259" key="11">
    <source>
        <dbReference type="PROSITE" id="PS51278"/>
    </source>
</evidence>
<dbReference type="InterPro" id="IPR051786">
    <property type="entry name" value="ASN_synthetase/amidase"/>
</dbReference>
<evidence type="ECO:0000256" key="5">
    <source>
        <dbReference type="ARBA" id="ARBA00022840"/>
    </source>
</evidence>
<evidence type="ECO:0000256" key="1">
    <source>
        <dbReference type="ARBA" id="ARBA00005187"/>
    </source>
</evidence>
<dbReference type="GO" id="GO:0005524">
    <property type="term" value="F:ATP binding"/>
    <property type="evidence" value="ECO:0007669"/>
    <property type="project" value="UniProtKB-KW"/>
</dbReference>
<evidence type="ECO:0000256" key="2">
    <source>
        <dbReference type="ARBA" id="ARBA00005752"/>
    </source>
</evidence>
<organism evidence="12 13">
    <name type="scientific">Massilia cellulosiltytica</name>
    <dbReference type="NCBI Taxonomy" id="2683234"/>
    <lineage>
        <taxon>Bacteria</taxon>
        <taxon>Pseudomonadati</taxon>
        <taxon>Pseudomonadota</taxon>
        <taxon>Betaproteobacteria</taxon>
        <taxon>Burkholderiales</taxon>
        <taxon>Oxalobacteraceae</taxon>
        <taxon>Telluria group</taxon>
        <taxon>Massilia</taxon>
    </lineage>
</organism>
<dbReference type="InterPro" id="IPR006426">
    <property type="entry name" value="Asn_synth_AEB"/>
</dbReference>
<feature type="active site" description="For GATase activity" evidence="8">
    <location>
        <position position="2"/>
    </location>
</feature>
<accession>A0A7X3G5G5</accession>
<dbReference type="InterPro" id="IPR001962">
    <property type="entry name" value="Asn_synthase"/>
</dbReference>
<dbReference type="RefSeq" id="WP_160410162.1">
    <property type="nucleotide sequence ID" value="NZ_WSES01000008.1"/>
</dbReference>
<dbReference type="InterPro" id="IPR029055">
    <property type="entry name" value="Ntn_hydrolases_N"/>
</dbReference>
<evidence type="ECO:0000256" key="8">
    <source>
        <dbReference type="PIRSR" id="PIRSR001589-1"/>
    </source>
</evidence>
<reference evidence="12 13" key="1">
    <citation type="submission" date="2019-12" db="EMBL/GenBank/DDBJ databases">
        <authorList>
            <person name="Li C."/>
            <person name="Zhao J."/>
        </authorList>
    </citation>
    <scope>NUCLEOTIDE SEQUENCE [LARGE SCALE GENOMIC DNA]</scope>
    <source>
        <strain evidence="12 13">NEAU-DD11</strain>
    </source>
</reference>
<sequence length="656" mass="72559">MCGFAGFLAPAGFSSQAGVDIGQQMGRAILHRGPDDGGLWHDHEAGVLLSHRRLAILDLSAAGHQPMASASGRYVIAFNGEIYNHLTIRRKLETAGQAVEWRGHSDTETLLAAIDAWGLEKTLQEAVGMFAVALWDRSARKLTLARDRIGEKPLYYGWQGSGSQRVFLFGSELKALKAHPQFTADIDRGALALQMRHNYIPAPYSIYRGISKLRPGHLLELDGRGEQALDSRPYWSLDEAVLRGRAAPFAGSDADAVAALDKVLHEAIGQQMLADVPLGAFLSGGIDSSTVAGIMQAISPRPVKTFTIGFSEEGMNEAVFAKDVAQHLGTEHTELYVTPAMAMDVIPRLAHLYDEPFSDSSQIPTFLVSQLARSHVTVSLSGDAGDELFGGYTRYNLASRLWNSLERIPGPLRSLAGGGIRALPVGGWNAVGKPLLAMAGKNLGNVGDRAHKFAGLLAERDRMQVYRRMVSHWDEPARLVLGASEPSNYFSARGAGAADADYYDEMMLADMHTYLPDDILVKVDRAAMGVSLETRVPFLDHRVVEFAASVPLHMKVRDGQGKWLLRQVLYKYVPKEMIERPKMGFGVPIDAWLRGPLREWAESLLDERRLQNEGYFDARAVRAKWQEHLSGARNWQYHLWDILMFQSWLDRWQHGA</sequence>
<keyword evidence="4 9" id="KW-0547">Nucleotide-binding</keyword>
<keyword evidence="8" id="KW-0028">Amino-acid biosynthesis</keyword>
<dbReference type="GO" id="GO:0006529">
    <property type="term" value="P:asparagine biosynthetic process"/>
    <property type="evidence" value="ECO:0007669"/>
    <property type="project" value="UniProtKB-KW"/>
</dbReference>
<dbReference type="PIRSF" id="PIRSF001589">
    <property type="entry name" value="Asn_synthetase_glu-h"/>
    <property type="match status" value="1"/>
</dbReference>
<comment type="similarity">
    <text evidence="2">Belongs to the asparagine synthetase family.</text>
</comment>
<evidence type="ECO:0000256" key="9">
    <source>
        <dbReference type="PIRSR" id="PIRSR001589-2"/>
    </source>
</evidence>
<feature type="binding site" evidence="9">
    <location>
        <position position="106"/>
    </location>
    <ligand>
        <name>L-glutamine</name>
        <dbReference type="ChEBI" id="CHEBI:58359"/>
    </ligand>
</feature>
<name>A0A7X3G5G5_9BURK</name>
<dbReference type="PANTHER" id="PTHR43284">
    <property type="entry name" value="ASPARAGINE SYNTHETASE (GLUTAMINE-HYDROLYZING)"/>
    <property type="match status" value="1"/>
</dbReference>
<protein>
    <recommendedName>
        <fullName evidence="3">asparagine synthase (glutamine-hydrolyzing)</fullName>
        <ecNumber evidence="3">6.3.5.4</ecNumber>
    </recommendedName>
</protein>
<dbReference type="GO" id="GO:0004066">
    <property type="term" value="F:asparagine synthase (glutamine-hydrolyzing) activity"/>
    <property type="evidence" value="ECO:0007669"/>
    <property type="project" value="UniProtKB-EC"/>
</dbReference>
<dbReference type="Gene3D" id="3.40.50.620">
    <property type="entry name" value="HUPs"/>
    <property type="match status" value="2"/>
</dbReference>
<feature type="binding site" evidence="9">
    <location>
        <begin position="381"/>
        <end position="382"/>
    </location>
    <ligand>
        <name>ATP</name>
        <dbReference type="ChEBI" id="CHEBI:30616"/>
    </ligand>
</feature>
<dbReference type="PANTHER" id="PTHR43284:SF1">
    <property type="entry name" value="ASPARAGINE SYNTHETASE"/>
    <property type="match status" value="1"/>
</dbReference>
<feature type="domain" description="Glutamine amidotransferase type-2" evidence="11">
    <location>
        <begin position="2"/>
        <end position="224"/>
    </location>
</feature>
<dbReference type="InterPro" id="IPR033738">
    <property type="entry name" value="AsnB_N"/>
</dbReference>
<dbReference type="PROSITE" id="PS51278">
    <property type="entry name" value="GATASE_TYPE_2"/>
    <property type="match status" value="1"/>
</dbReference>